<dbReference type="SMART" id="SM01409">
    <property type="entry name" value="RNA_pol_Rpb6"/>
    <property type="match status" value="1"/>
</dbReference>
<dbReference type="NCBIfam" id="TIGR00690">
    <property type="entry name" value="rpoZ"/>
    <property type="match status" value="1"/>
</dbReference>
<protein>
    <recommendedName>
        <fullName evidence="3 11">DNA-directed RNA polymerase subunit omega</fullName>
        <shortName evidence="11">RNAP omega subunit</shortName>
        <ecNumber evidence="2 11">2.7.7.6</ecNumber>
    </recommendedName>
    <alternativeName>
        <fullName evidence="11">RNA polymerase omega subunit</fullName>
    </alternativeName>
    <alternativeName>
        <fullName evidence="9 11">Transcriptase subunit omega</fullName>
    </alternativeName>
</protein>
<reference evidence="13" key="3">
    <citation type="submission" date="2021-11" db="EMBL/GenBank/DDBJ databases">
        <authorList>
            <person name="Gilroy R."/>
        </authorList>
    </citation>
    <scope>NUCLEOTIDE SEQUENCE</scope>
    <source>
        <strain evidence="13">150</strain>
    </source>
</reference>
<dbReference type="GO" id="GO:0003899">
    <property type="term" value="F:DNA-directed RNA polymerase activity"/>
    <property type="evidence" value="ECO:0007669"/>
    <property type="project" value="UniProtKB-UniRule"/>
</dbReference>
<dbReference type="AlphaFoldDB" id="A0A1L8QU19"/>
<dbReference type="Gene3D" id="3.90.940.10">
    <property type="match status" value="1"/>
</dbReference>
<keyword evidence="4 11" id="KW-0240">DNA-directed RNA polymerase</keyword>
<evidence type="ECO:0000256" key="10">
    <source>
        <dbReference type="ARBA" id="ARBA00048552"/>
    </source>
</evidence>
<evidence type="ECO:0000313" key="13">
    <source>
        <dbReference type="EMBL" id="MCC9273134.1"/>
    </source>
</evidence>
<evidence type="ECO:0000256" key="8">
    <source>
        <dbReference type="ARBA" id="ARBA00024694"/>
    </source>
</evidence>
<dbReference type="PANTHER" id="PTHR34476">
    <property type="entry name" value="DNA-DIRECTED RNA POLYMERASE SUBUNIT OMEGA"/>
    <property type="match status" value="1"/>
</dbReference>
<dbReference type="STRING" id="328396.RU93_GL001865"/>
<dbReference type="EMBL" id="JAJJVO010000043">
    <property type="protein sequence ID" value="MCC9273134.1"/>
    <property type="molecule type" value="Genomic_DNA"/>
</dbReference>
<evidence type="ECO:0000256" key="6">
    <source>
        <dbReference type="ARBA" id="ARBA00022695"/>
    </source>
</evidence>
<dbReference type="PANTHER" id="PTHR34476:SF1">
    <property type="entry name" value="DNA-DIRECTED RNA POLYMERASE SUBUNIT OMEGA"/>
    <property type="match status" value="1"/>
</dbReference>
<evidence type="ECO:0000256" key="4">
    <source>
        <dbReference type="ARBA" id="ARBA00022478"/>
    </source>
</evidence>
<dbReference type="RefSeq" id="WP_071874575.1">
    <property type="nucleotide sequence ID" value="NZ_JBHSHF010000019.1"/>
</dbReference>
<evidence type="ECO:0000256" key="1">
    <source>
        <dbReference type="ARBA" id="ARBA00006711"/>
    </source>
</evidence>
<feature type="region of interest" description="Disordered" evidence="12">
    <location>
        <begin position="73"/>
        <end position="101"/>
    </location>
</feature>
<evidence type="ECO:0000256" key="2">
    <source>
        <dbReference type="ARBA" id="ARBA00012418"/>
    </source>
</evidence>
<reference evidence="13" key="2">
    <citation type="journal article" date="2021" name="PeerJ">
        <title>Extensive microbial diversity within the chicken gut microbiome revealed by metagenomics and culture.</title>
        <authorList>
            <person name="Gilroy R."/>
            <person name="Ravi A."/>
            <person name="Getino M."/>
            <person name="Pursley I."/>
            <person name="Horton D.L."/>
            <person name="Alikhan N.F."/>
            <person name="Baker D."/>
            <person name="Gharbi K."/>
            <person name="Hall N."/>
            <person name="Watson M."/>
            <person name="Adriaenssens E.M."/>
            <person name="Foster-Nyarko E."/>
            <person name="Jarju S."/>
            <person name="Secka A."/>
            <person name="Antonio M."/>
            <person name="Oren A."/>
            <person name="Chaudhuri R.R."/>
            <person name="La Ragione R."/>
            <person name="Hildebrand F."/>
            <person name="Pallen M.J."/>
        </authorList>
    </citation>
    <scope>NUCLEOTIDE SEQUENCE</scope>
    <source>
        <strain evidence="13">150</strain>
    </source>
</reference>
<evidence type="ECO:0000256" key="3">
    <source>
        <dbReference type="ARBA" id="ARBA00013725"/>
    </source>
</evidence>
<comment type="similarity">
    <text evidence="1 11">Belongs to the RNA polymerase subunit omega family.</text>
</comment>
<dbReference type="EMBL" id="JXKD01000005">
    <property type="protein sequence ID" value="OJG10992.1"/>
    <property type="molecule type" value="Genomic_DNA"/>
</dbReference>
<comment type="function">
    <text evidence="8 11">Promotes RNA polymerase assembly. Latches the N- and C-terminal regions of the beta' subunit thereby facilitating its interaction with the beta and alpha subunits.</text>
</comment>
<gene>
    <name evidence="11 13" type="primary">rpoZ</name>
    <name evidence="13" type="ORF">K8V42_02465</name>
    <name evidence="14" type="ORF">RU93_GL001865</name>
</gene>
<dbReference type="OrthoDB" id="9815459at2"/>
<evidence type="ECO:0000313" key="14">
    <source>
        <dbReference type="EMBL" id="OJG10992.1"/>
    </source>
</evidence>
<comment type="caution">
    <text evidence="14">The sequence shown here is derived from an EMBL/GenBank/DDBJ whole genome shotgun (WGS) entry which is preliminary data.</text>
</comment>
<evidence type="ECO:0000256" key="11">
    <source>
        <dbReference type="HAMAP-Rule" id="MF_00366"/>
    </source>
</evidence>
<dbReference type="GO" id="GO:0006351">
    <property type="term" value="P:DNA-templated transcription"/>
    <property type="evidence" value="ECO:0007669"/>
    <property type="project" value="UniProtKB-UniRule"/>
</dbReference>
<comment type="subunit">
    <text evidence="11">The RNAP catalytic core consists of 2 alpha, 1 beta, 1 beta' and 1 omega subunit. When a sigma factor is associated with the core the holoenzyme is formed, which can initiate transcription.</text>
</comment>
<evidence type="ECO:0000256" key="7">
    <source>
        <dbReference type="ARBA" id="ARBA00023163"/>
    </source>
</evidence>
<evidence type="ECO:0000313" key="15">
    <source>
        <dbReference type="Proteomes" id="UP000182149"/>
    </source>
</evidence>
<keyword evidence="15" id="KW-1185">Reference proteome</keyword>
<dbReference type="InterPro" id="IPR003716">
    <property type="entry name" value="DNA-dir_RNA_pol_omega"/>
</dbReference>
<dbReference type="Pfam" id="PF01192">
    <property type="entry name" value="RNA_pol_Rpb6"/>
    <property type="match status" value="1"/>
</dbReference>
<evidence type="ECO:0000256" key="5">
    <source>
        <dbReference type="ARBA" id="ARBA00022679"/>
    </source>
</evidence>
<dbReference type="Proteomes" id="UP000182149">
    <property type="component" value="Unassembled WGS sequence"/>
</dbReference>
<dbReference type="EC" id="2.7.7.6" evidence="2 11"/>
<dbReference type="Proteomes" id="UP000813384">
    <property type="component" value="Unassembled WGS sequence"/>
</dbReference>
<reference evidence="14 15" key="1">
    <citation type="submission" date="2014-12" db="EMBL/GenBank/DDBJ databases">
        <title>Draft genome sequences of 29 type strains of Enterococci.</title>
        <authorList>
            <person name="Zhong Z."/>
            <person name="Sun Z."/>
            <person name="Liu W."/>
            <person name="Zhang W."/>
            <person name="Zhang H."/>
        </authorList>
    </citation>
    <scope>NUCLEOTIDE SEQUENCE [LARGE SCALE GENOMIC DNA]</scope>
    <source>
        <strain evidence="14 15">DSM 17690</strain>
    </source>
</reference>
<organism evidence="14 15">
    <name type="scientific">Enterococcus aquimarinus</name>
    <dbReference type="NCBI Taxonomy" id="328396"/>
    <lineage>
        <taxon>Bacteria</taxon>
        <taxon>Bacillati</taxon>
        <taxon>Bacillota</taxon>
        <taxon>Bacilli</taxon>
        <taxon>Lactobacillales</taxon>
        <taxon>Enterococcaceae</taxon>
        <taxon>Enterococcus</taxon>
    </lineage>
</organism>
<evidence type="ECO:0000256" key="9">
    <source>
        <dbReference type="ARBA" id="ARBA00029924"/>
    </source>
</evidence>
<sequence>MMLKPSIDALLDRVNSKYSLVILASKRAHELEAGAEPTLDSFDSIKRVGQALEEIEAETVVNDPHPEIKRARLKLEEEERQARKEQEQKELETRIRQDHNA</sequence>
<dbReference type="GO" id="GO:0003677">
    <property type="term" value="F:DNA binding"/>
    <property type="evidence" value="ECO:0007669"/>
    <property type="project" value="UniProtKB-UniRule"/>
</dbReference>
<dbReference type="InterPro" id="IPR036161">
    <property type="entry name" value="RPB6/omega-like_sf"/>
</dbReference>
<dbReference type="SUPFAM" id="SSF63562">
    <property type="entry name" value="RPB6/omega subunit-like"/>
    <property type="match status" value="1"/>
</dbReference>
<comment type="catalytic activity">
    <reaction evidence="10 11">
        <text>RNA(n) + a ribonucleoside 5'-triphosphate = RNA(n+1) + diphosphate</text>
        <dbReference type="Rhea" id="RHEA:21248"/>
        <dbReference type="Rhea" id="RHEA-COMP:14527"/>
        <dbReference type="Rhea" id="RHEA-COMP:17342"/>
        <dbReference type="ChEBI" id="CHEBI:33019"/>
        <dbReference type="ChEBI" id="CHEBI:61557"/>
        <dbReference type="ChEBI" id="CHEBI:140395"/>
        <dbReference type="EC" id="2.7.7.6"/>
    </reaction>
</comment>
<dbReference type="HAMAP" id="MF_00366">
    <property type="entry name" value="RNApol_bact_RpoZ"/>
    <property type="match status" value="1"/>
</dbReference>
<name>A0A1L8QU19_9ENTE</name>
<keyword evidence="7 11" id="KW-0804">Transcription</keyword>
<keyword evidence="5 11" id="KW-0808">Transferase</keyword>
<accession>A0A1L8QU19</accession>
<dbReference type="InterPro" id="IPR006110">
    <property type="entry name" value="Pol_omega/Rpo6/RPB6"/>
</dbReference>
<keyword evidence="6 11" id="KW-0548">Nucleotidyltransferase</keyword>
<dbReference type="GO" id="GO:0000428">
    <property type="term" value="C:DNA-directed RNA polymerase complex"/>
    <property type="evidence" value="ECO:0007669"/>
    <property type="project" value="UniProtKB-KW"/>
</dbReference>
<evidence type="ECO:0000256" key="12">
    <source>
        <dbReference type="SAM" id="MobiDB-lite"/>
    </source>
</evidence>
<proteinExistence type="inferred from homology"/>